<name>A0A4R1B823_9BACT</name>
<keyword evidence="3" id="KW-1185">Reference proteome</keyword>
<evidence type="ECO:0000256" key="1">
    <source>
        <dbReference type="SAM" id="Phobius"/>
    </source>
</evidence>
<feature type="transmembrane region" description="Helical" evidence="1">
    <location>
        <begin position="80"/>
        <end position="97"/>
    </location>
</feature>
<keyword evidence="1" id="KW-0812">Transmembrane</keyword>
<organism evidence="2 3">
    <name type="scientific">Flaviaesturariibacter flavus</name>
    <dbReference type="NCBI Taxonomy" id="2502780"/>
    <lineage>
        <taxon>Bacteria</taxon>
        <taxon>Pseudomonadati</taxon>
        <taxon>Bacteroidota</taxon>
        <taxon>Chitinophagia</taxon>
        <taxon>Chitinophagales</taxon>
        <taxon>Chitinophagaceae</taxon>
        <taxon>Flaviaestuariibacter</taxon>
    </lineage>
</organism>
<comment type="caution">
    <text evidence="2">The sequence shown here is derived from an EMBL/GenBank/DDBJ whole genome shotgun (WGS) entry which is preliminary data.</text>
</comment>
<dbReference type="SUPFAM" id="SSF160387">
    <property type="entry name" value="NosL/MerB-like"/>
    <property type="match status" value="1"/>
</dbReference>
<sequence>MQPQMRPLSRILIALAALSLSLTYILPVWFIFLLAPQYPEGLTMNIWLSRLSGQVEIINGLNHYIGMKHINEAMFPEFQYLGYIVGAFIVLGLLVAATGRRKHLFAYLILLVAAAGAAMYDFYSWGYDYGHNLDPKAAIQVPGLFYQPPLLGHKKLLNFDAYSYPDQGGWVVIGAGLLCIAVWGWERFGRKGAQPVKTVHLPRNAAAAASLLLSAGLASCKAGPEPFQLGRDACDDCKMTIADARFGAELITKKGRIYKFDDLHCLAHFRKANPGIAMDAQLLFSDFAQSKLIPAAASWSLSDPSFKSPMNSNAVSFESAAAARAAGKGEPVAGIAILDKL</sequence>
<dbReference type="RefSeq" id="WP_131450599.1">
    <property type="nucleotide sequence ID" value="NZ_SJZI01000052.1"/>
</dbReference>
<feature type="transmembrane region" description="Helical" evidence="1">
    <location>
        <begin position="104"/>
        <end position="123"/>
    </location>
</feature>
<gene>
    <name evidence="2" type="ORF">EPD60_16350</name>
</gene>
<feature type="transmembrane region" description="Helical" evidence="1">
    <location>
        <begin position="167"/>
        <end position="185"/>
    </location>
</feature>
<dbReference type="EMBL" id="SJZI01000052">
    <property type="protein sequence ID" value="TCJ12123.1"/>
    <property type="molecule type" value="Genomic_DNA"/>
</dbReference>
<reference evidence="2 3" key="1">
    <citation type="submission" date="2019-03" db="EMBL/GenBank/DDBJ databases">
        <authorList>
            <person name="Kim M.K.M."/>
        </authorList>
    </citation>
    <scope>NUCLEOTIDE SEQUENCE [LARGE SCALE GENOMIC DNA]</scope>
    <source>
        <strain evidence="2 3">17J68-12</strain>
    </source>
</reference>
<protein>
    <recommendedName>
        <fullName evidence="4">Copper chaperone NosL</fullName>
    </recommendedName>
</protein>
<evidence type="ECO:0008006" key="4">
    <source>
        <dbReference type="Google" id="ProtNLM"/>
    </source>
</evidence>
<evidence type="ECO:0000313" key="2">
    <source>
        <dbReference type="EMBL" id="TCJ12123.1"/>
    </source>
</evidence>
<dbReference type="Proteomes" id="UP000295334">
    <property type="component" value="Unassembled WGS sequence"/>
</dbReference>
<keyword evidence="1" id="KW-1133">Transmembrane helix</keyword>
<proteinExistence type="predicted"/>
<accession>A0A4R1B823</accession>
<dbReference type="AlphaFoldDB" id="A0A4R1B823"/>
<dbReference type="OrthoDB" id="9809859at2"/>
<keyword evidence="1" id="KW-0472">Membrane</keyword>
<evidence type="ECO:0000313" key="3">
    <source>
        <dbReference type="Proteomes" id="UP000295334"/>
    </source>
</evidence>
<feature type="transmembrane region" description="Helical" evidence="1">
    <location>
        <begin position="12"/>
        <end position="35"/>
    </location>
</feature>